<evidence type="ECO:0000256" key="4">
    <source>
        <dbReference type="ARBA" id="ARBA00022840"/>
    </source>
</evidence>
<keyword evidence="2" id="KW-0813">Transport</keyword>
<comment type="caution">
    <text evidence="6">The sequence shown here is derived from an EMBL/GenBank/DDBJ whole genome shotgun (WGS) entry which is preliminary data.</text>
</comment>
<dbReference type="GO" id="GO:0016887">
    <property type="term" value="F:ATP hydrolysis activity"/>
    <property type="evidence" value="ECO:0007669"/>
    <property type="project" value="InterPro"/>
</dbReference>
<sequence length="318" mass="34806">MSTPLLEVKGLKKHFRIGNSSKNGAVKAVDGVDFTVNKGETLGIVGESGCGKSTVGRLVLRLLDLTNGQILFDGVDLGKLNQRQLRPLRKDLQCVFQDPYASLNPRMTIGKAIAEPLIIQAGLSGQEAMQRAEALIEMVGLRAQASRLYPHEFSGGQRQRIAIARAISLNPKLIVADEPVSALDVSVQAQIVNLLGELQTQTKVSYLFISHNLSIVRHISDRVAVMYLGQIVETASRDQLFDNPKHPYTQALLSAVPEPDIENKRDRIVLSGEVPNAANPPSGCPFHPRCPHAVQRCSAEKPIFREIEPGHYASCHFI</sequence>
<dbReference type="EMBL" id="SKFG01000016">
    <property type="protein sequence ID" value="TCZ75810.1"/>
    <property type="molecule type" value="Genomic_DNA"/>
</dbReference>
<accession>A0A4R4EA75</accession>
<dbReference type="FunFam" id="3.40.50.300:FF:000016">
    <property type="entry name" value="Oligopeptide ABC transporter ATP-binding component"/>
    <property type="match status" value="1"/>
</dbReference>
<dbReference type="GO" id="GO:0015833">
    <property type="term" value="P:peptide transport"/>
    <property type="evidence" value="ECO:0007669"/>
    <property type="project" value="InterPro"/>
</dbReference>
<dbReference type="Pfam" id="PF08352">
    <property type="entry name" value="oligo_HPY"/>
    <property type="match status" value="1"/>
</dbReference>
<dbReference type="InterPro" id="IPR027417">
    <property type="entry name" value="P-loop_NTPase"/>
</dbReference>
<keyword evidence="7" id="KW-1185">Reference proteome</keyword>
<dbReference type="GO" id="GO:0005524">
    <property type="term" value="F:ATP binding"/>
    <property type="evidence" value="ECO:0007669"/>
    <property type="project" value="UniProtKB-KW"/>
</dbReference>
<dbReference type="PROSITE" id="PS50893">
    <property type="entry name" value="ABC_TRANSPORTER_2"/>
    <property type="match status" value="1"/>
</dbReference>
<dbReference type="GO" id="GO:0055085">
    <property type="term" value="P:transmembrane transport"/>
    <property type="evidence" value="ECO:0007669"/>
    <property type="project" value="UniProtKB-ARBA"/>
</dbReference>
<comment type="similarity">
    <text evidence="1">Belongs to the ABC transporter superfamily.</text>
</comment>
<dbReference type="CDD" id="cd03257">
    <property type="entry name" value="ABC_NikE_OppD_transporters"/>
    <property type="match status" value="1"/>
</dbReference>
<evidence type="ECO:0000256" key="3">
    <source>
        <dbReference type="ARBA" id="ARBA00022741"/>
    </source>
</evidence>
<protein>
    <submittedName>
        <fullName evidence="6">Dipeptide ABC transporter ATP-binding protein</fullName>
    </submittedName>
</protein>
<organism evidence="6 7">
    <name type="scientific">Paenibacillus albiflavus</name>
    <dbReference type="NCBI Taxonomy" id="2545760"/>
    <lineage>
        <taxon>Bacteria</taxon>
        <taxon>Bacillati</taxon>
        <taxon>Bacillota</taxon>
        <taxon>Bacilli</taxon>
        <taxon>Bacillales</taxon>
        <taxon>Paenibacillaceae</taxon>
        <taxon>Paenibacillus</taxon>
    </lineage>
</organism>
<reference evidence="6 7" key="1">
    <citation type="submission" date="2019-03" db="EMBL/GenBank/DDBJ databases">
        <authorList>
            <person name="Kim M.K.M."/>
        </authorList>
    </citation>
    <scope>NUCLEOTIDE SEQUENCE [LARGE SCALE GENOMIC DNA]</scope>
    <source>
        <strain evidence="6 7">18JY21-1</strain>
    </source>
</reference>
<dbReference type="NCBIfam" id="NF008453">
    <property type="entry name" value="PRK11308.1"/>
    <property type="match status" value="1"/>
</dbReference>
<evidence type="ECO:0000256" key="1">
    <source>
        <dbReference type="ARBA" id="ARBA00005417"/>
    </source>
</evidence>
<evidence type="ECO:0000313" key="6">
    <source>
        <dbReference type="EMBL" id="TCZ75810.1"/>
    </source>
</evidence>
<dbReference type="PROSITE" id="PS00211">
    <property type="entry name" value="ABC_TRANSPORTER_1"/>
    <property type="match status" value="1"/>
</dbReference>
<dbReference type="SUPFAM" id="SSF52540">
    <property type="entry name" value="P-loop containing nucleoside triphosphate hydrolases"/>
    <property type="match status" value="1"/>
</dbReference>
<dbReference type="PANTHER" id="PTHR43776:SF7">
    <property type="entry name" value="D,D-DIPEPTIDE TRANSPORT ATP-BINDING PROTEIN DDPF-RELATED"/>
    <property type="match status" value="1"/>
</dbReference>
<feature type="domain" description="ABC transporter" evidence="5">
    <location>
        <begin position="6"/>
        <end position="253"/>
    </location>
</feature>
<dbReference type="InterPro" id="IPR003593">
    <property type="entry name" value="AAA+_ATPase"/>
</dbReference>
<dbReference type="Pfam" id="PF00005">
    <property type="entry name" value="ABC_tran"/>
    <property type="match status" value="1"/>
</dbReference>
<dbReference type="AlphaFoldDB" id="A0A4R4EA75"/>
<dbReference type="InterPro" id="IPR003439">
    <property type="entry name" value="ABC_transporter-like_ATP-bd"/>
</dbReference>
<keyword evidence="4 6" id="KW-0067">ATP-binding</keyword>
<proteinExistence type="inferred from homology"/>
<dbReference type="NCBIfam" id="TIGR01727">
    <property type="entry name" value="oligo_HPY"/>
    <property type="match status" value="1"/>
</dbReference>
<dbReference type="SMART" id="SM00382">
    <property type="entry name" value="AAA"/>
    <property type="match status" value="1"/>
</dbReference>
<name>A0A4R4EA75_9BACL</name>
<keyword evidence="3" id="KW-0547">Nucleotide-binding</keyword>
<dbReference type="PANTHER" id="PTHR43776">
    <property type="entry name" value="TRANSPORT ATP-BINDING PROTEIN"/>
    <property type="match status" value="1"/>
</dbReference>
<dbReference type="OrthoDB" id="9802264at2"/>
<gene>
    <name evidence="6" type="ORF">E0485_15660</name>
</gene>
<evidence type="ECO:0000313" key="7">
    <source>
        <dbReference type="Proteomes" id="UP000295418"/>
    </source>
</evidence>
<dbReference type="InterPro" id="IPR013563">
    <property type="entry name" value="Oligopep_ABC_C"/>
</dbReference>
<dbReference type="RefSeq" id="WP_132418999.1">
    <property type="nucleotide sequence ID" value="NZ_SKFG01000016.1"/>
</dbReference>
<dbReference type="InterPro" id="IPR017871">
    <property type="entry name" value="ABC_transporter-like_CS"/>
</dbReference>
<evidence type="ECO:0000256" key="2">
    <source>
        <dbReference type="ARBA" id="ARBA00022448"/>
    </source>
</evidence>
<dbReference type="Proteomes" id="UP000295418">
    <property type="component" value="Unassembled WGS sequence"/>
</dbReference>
<dbReference type="InterPro" id="IPR050319">
    <property type="entry name" value="ABC_transp_ATP-bind"/>
</dbReference>
<dbReference type="Gene3D" id="3.40.50.300">
    <property type="entry name" value="P-loop containing nucleotide triphosphate hydrolases"/>
    <property type="match status" value="1"/>
</dbReference>
<evidence type="ECO:0000259" key="5">
    <source>
        <dbReference type="PROSITE" id="PS50893"/>
    </source>
</evidence>